<feature type="region of interest" description="Disordered" evidence="1">
    <location>
        <begin position="82"/>
        <end position="101"/>
    </location>
</feature>
<reference evidence="3" key="1">
    <citation type="journal article" date="2015" name="Nat. Genet.">
        <title>The genome and transcriptome of the zoonotic hookworm Ancylostoma ceylanicum identify infection-specific gene families.</title>
        <authorList>
            <person name="Schwarz E.M."/>
            <person name="Hu Y."/>
            <person name="Antoshechkin I."/>
            <person name="Miller M.M."/>
            <person name="Sternberg P.W."/>
            <person name="Aroian R.V."/>
        </authorList>
    </citation>
    <scope>NUCLEOTIDE SEQUENCE</scope>
    <source>
        <strain evidence="3">HY135</strain>
    </source>
</reference>
<sequence>MVPYSFIPKCTYHVAKRVRLCSMSNVPKWYEINFYRDKMTRFWHGDASAWKRSVAPEVRRRLSRSCGHLHDIAVNPKVRRFRKRPSKRELSRERATGTLCD</sequence>
<dbReference type="Proteomes" id="UP000024635">
    <property type="component" value="Unassembled WGS sequence"/>
</dbReference>
<evidence type="ECO:0000313" key="3">
    <source>
        <dbReference type="Proteomes" id="UP000024635"/>
    </source>
</evidence>
<protein>
    <submittedName>
        <fullName evidence="2">Uncharacterized protein</fullName>
    </submittedName>
</protein>
<keyword evidence="3" id="KW-1185">Reference proteome</keyword>
<proteinExistence type="predicted"/>
<name>A0A016VWW6_9BILA</name>
<dbReference type="EMBL" id="JARK01001339">
    <property type="protein sequence ID" value="EYC31831.1"/>
    <property type="molecule type" value="Genomic_DNA"/>
</dbReference>
<dbReference type="AlphaFoldDB" id="A0A016VWW6"/>
<comment type="caution">
    <text evidence="2">The sequence shown here is derived from an EMBL/GenBank/DDBJ whole genome shotgun (WGS) entry which is preliminary data.</text>
</comment>
<evidence type="ECO:0000256" key="1">
    <source>
        <dbReference type="SAM" id="MobiDB-lite"/>
    </source>
</evidence>
<evidence type="ECO:0000313" key="2">
    <source>
        <dbReference type="EMBL" id="EYC31831.1"/>
    </source>
</evidence>
<organism evidence="2 3">
    <name type="scientific">Ancylostoma ceylanicum</name>
    <dbReference type="NCBI Taxonomy" id="53326"/>
    <lineage>
        <taxon>Eukaryota</taxon>
        <taxon>Metazoa</taxon>
        <taxon>Ecdysozoa</taxon>
        <taxon>Nematoda</taxon>
        <taxon>Chromadorea</taxon>
        <taxon>Rhabditida</taxon>
        <taxon>Rhabditina</taxon>
        <taxon>Rhabditomorpha</taxon>
        <taxon>Strongyloidea</taxon>
        <taxon>Ancylostomatidae</taxon>
        <taxon>Ancylostomatinae</taxon>
        <taxon>Ancylostoma</taxon>
    </lineage>
</organism>
<accession>A0A016VWW6</accession>
<gene>
    <name evidence="2" type="primary">Acey_s0003.g1262</name>
    <name evidence="2" type="ORF">Y032_0003g1262</name>
</gene>